<keyword evidence="3" id="KW-0731">Sigma factor</keyword>
<dbReference type="Pfam" id="PF08281">
    <property type="entry name" value="Sigma70_r4_2"/>
    <property type="match status" value="1"/>
</dbReference>
<comment type="similarity">
    <text evidence="1">Belongs to the sigma-70 factor family. ECF subfamily.</text>
</comment>
<dbReference type="NCBIfam" id="TIGR02937">
    <property type="entry name" value="sigma70-ECF"/>
    <property type="match status" value="1"/>
</dbReference>
<feature type="domain" description="RNA polymerase sigma-70 region 2" evidence="5">
    <location>
        <begin position="15"/>
        <end position="77"/>
    </location>
</feature>
<dbReference type="InterPro" id="IPR013249">
    <property type="entry name" value="RNA_pol_sigma70_r4_t2"/>
</dbReference>
<dbReference type="Gene3D" id="1.10.10.10">
    <property type="entry name" value="Winged helix-like DNA-binding domain superfamily/Winged helix DNA-binding domain"/>
    <property type="match status" value="1"/>
</dbReference>
<accession>A0A177NA76</accession>
<organism evidence="7 8">
    <name type="scientific">Methylomonas koyamae</name>
    <dbReference type="NCBI Taxonomy" id="702114"/>
    <lineage>
        <taxon>Bacteria</taxon>
        <taxon>Pseudomonadati</taxon>
        <taxon>Pseudomonadota</taxon>
        <taxon>Gammaproteobacteria</taxon>
        <taxon>Methylococcales</taxon>
        <taxon>Methylococcaceae</taxon>
        <taxon>Methylomonas</taxon>
    </lineage>
</organism>
<sequence>MTDKMDHNLLQGWFLSYSQDIKSFFHRKVGESDAADLMQDVYLRALNCGTLATVVEPRAYLFRIAANLVVDHVRKQSIRQHDDYEAFGEQVSSRSPGPVEALSGEERLNRFRAALAELPAEQRQAFLLSRYEGMSHGEIARFMGLSDKTVQRYVAKAFDYCLNKLEG</sequence>
<dbReference type="GO" id="GO:0016987">
    <property type="term" value="F:sigma factor activity"/>
    <property type="evidence" value="ECO:0007669"/>
    <property type="project" value="UniProtKB-KW"/>
</dbReference>
<dbReference type="Pfam" id="PF04542">
    <property type="entry name" value="Sigma70_r2"/>
    <property type="match status" value="1"/>
</dbReference>
<evidence type="ECO:0000313" key="8">
    <source>
        <dbReference type="Proteomes" id="UP000077857"/>
    </source>
</evidence>
<evidence type="ECO:0000259" key="6">
    <source>
        <dbReference type="Pfam" id="PF08281"/>
    </source>
</evidence>
<evidence type="ECO:0000313" key="7">
    <source>
        <dbReference type="EMBL" id="OAI13980.1"/>
    </source>
</evidence>
<comment type="caution">
    <text evidence="7">The sequence shown here is derived from an EMBL/GenBank/DDBJ whole genome shotgun (WGS) entry which is preliminary data.</text>
</comment>
<dbReference type="AlphaFoldDB" id="A0A177NA76"/>
<dbReference type="PANTHER" id="PTHR43133">
    <property type="entry name" value="RNA POLYMERASE ECF-TYPE SIGMA FACTO"/>
    <property type="match status" value="1"/>
</dbReference>
<dbReference type="SUPFAM" id="SSF88659">
    <property type="entry name" value="Sigma3 and sigma4 domains of RNA polymerase sigma factors"/>
    <property type="match status" value="1"/>
</dbReference>
<dbReference type="EMBL" id="LUUJ01000094">
    <property type="protein sequence ID" value="OAI13980.1"/>
    <property type="molecule type" value="Genomic_DNA"/>
</dbReference>
<proteinExistence type="inferred from homology"/>
<dbReference type="InterPro" id="IPR007627">
    <property type="entry name" value="RNA_pol_sigma70_r2"/>
</dbReference>
<dbReference type="GO" id="GO:0003677">
    <property type="term" value="F:DNA binding"/>
    <property type="evidence" value="ECO:0007669"/>
    <property type="project" value="InterPro"/>
</dbReference>
<evidence type="ECO:0000256" key="1">
    <source>
        <dbReference type="ARBA" id="ARBA00010641"/>
    </source>
</evidence>
<dbReference type="InterPro" id="IPR013325">
    <property type="entry name" value="RNA_pol_sigma_r2"/>
</dbReference>
<dbReference type="SUPFAM" id="SSF88946">
    <property type="entry name" value="Sigma2 domain of RNA polymerase sigma factors"/>
    <property type="match status" value="1"/>
</dbReference>
<dbReference type="InterPro" id="IPR036388">
    <property type="entry name" value="WH-like_DNA-bd_sf"/>
</dbReference>
<dbReference type="Gene3D" id="1.10.1740.10">
    <property type="match status" value="1"/>
</dbReference>
<dbReference type="CDD" id="cd06171">
    <property type="entry name" value="Sigma70_r4"/>
    <property type="match status" value="1"/>
</dbReference>
<keyword evidence="2" id="KW-0805">Transcription regulation</keyword>
<dbReference type="InterPro" id="IPR039425">
    <property type="entry name" value="RNA_pol_sigma-70-like"/>
</dbReference>
<evidence type="ECO:0000259" key="5">
    <source>
        <dbReference type="Pfam" id="PF04542"/>
    </source>
</evidence>
<name>A0A177NA76_9GAMM</name>
<dbReference type="PANTHER" id="PTHR43133:SF63">
    <property type="entry name" value="RNA POLYMERASE SIGMA FACTOR FECI-RELATED"/>
    <property type="match status" value="1"/>
</dbReference>
<reference evidence="7 8" key="1">
    <citation type="submission" date="2016-03" db="EMBL/GenBank/DDBJ databases">
        <authorList>
            <person name="Ploux O."/>
        </authorList>
    </citation>
    <scope>NUCLEOTIDE SEQUENCE [LARGE SCALE GENOMIC DNA]</scope>
    <source>
        <strain evidence="7 8">R-45378</strain>
    </source>
</reference>
<evidence type="ECO:0000256" key="4">
    <source>
        <dbReference type="ARBA" id="ARBA00023163"/>
    </source>
</evidence>
<keyword evidence="4" id="KW-0804">Transcription</keyword>
<feature type="domain" description="RNA polymerase sigma factor 70 region 4 type 2" evidence="6">
    <location>
        <begin position="109"/>
        <end position="157"/>
    </location>
</feature>
<evidence type="ECO:0000256" key="2">
    <source>
        <dbReference type="ARBA" id="ARBA00023015"/>
    </source>
</evidence>
<dbReference type="GO" id="GO:0006352">
    <property type="term" value="P:DNA-templated transcription initiation"/>
    <property type="evidence" value="ECO:0007669"/>
    <property type="project" value="InterPro"/>
</dbReference>
<dbReference type="Proteomes" id="UP000077857">
    <property type="component" value="Unassembled WGS sequence"/>
</dbReference>
<dbReference type="OrthoDB" id="9797134at2"/>
<dbReference type="InterPro" id="IPR013324">
    <property type="entry name" value="RNA_pol_sigma_r3/r4-like"/>
</dbReference>
<gene>
    <name evidence="7" type="ORF">A1507_15910</name>
</gene>
<dbReference type="InterPro" id="IPR014284">
    <property type="entry name" value="RNA_pol_sigma-70_dom"/>
</dbReference>
<evidence type="ECO:0000256" key="3">
    <source>
        <dbReference type="ARBA" id="ARBA00023082"/>
    </source>
</evidence>
<dbReference type="RefSeq" id="WP_064041224.1">
    <property type="nucleotide sequence ID" value="NZ_LUUJ01000094.1"/>
</dbReference>
<protein>
    <submittedName>
        <fullName evidence="7">RNA polymerase subunit sigma-24</fullName>
    </submittedName>
</protein>